<dbReference type="AlphaFoldDB" id="A0A166U8S2"/>
<keyword evidence="7" id="KW-1185">Reference proteome</keyword>
<dbReference type="PROSITE" id="PS50865">
    <property type="entry name" value="ZF_MYND_2"/>
    <property type="match status" value="1"/>
</dbReference>
<reference evidence="6 7" key="1">
    <citation type="journal article" date="2016" name="Mol. Biol. Evol.">
        <title>Comparative Genomics of Early-Diverging Mushroom-Forming Fungi Provides Insights into the Origins of Lignocellulose Decay Capabilities.</title>
        <authorList>
            <person name="Nagy L.G."/>
            <person name="Riley R."/>
            <person name="Tritt A."/>
            <person name="Adam C."/>
            <person name="Daum C."/>
            <person name="Floudas D."/>
            <person name="Sun H."/>
            <person name="Yadav J.S."/>
            <person name="Pangilinan J."/>
            <person name="Larsson K.H."/>
            <person name="Matsuura K."/>
            <person name="Barry K."/>
            <person name="Labutti K."/>
            <person name="Kuo R."/>
            <person name="Ohm R.A."/>
            <person name="Bhattacharya S.S."/>
            <person name="Shirouzu T."/>
            <person name="Yoshinaga Y."/>
            <person name="Martin F.M."/>
            <person name="Grigoriev I.V."/>
            <person name="Hibbett D.S."/>
        </authorList>
    </citation>
    <scope>NUCLEOTIDE SEQUENCE [LARGE SCALE GENOMIC DNA]</scope>
    <source>
        <strain evidence="6 7">CBS 109695</strain>
    </source>
</reference>
<accession>A0A166U8S2</accession>
<organism evidence="6 7">
    <name type="scientific">Athelia psychrophila</name>
    <dbReference type="NCBI Taxonomy" id="1759441"/>
    <lineage>
        <taxon>Eukaryota</taxon>
        <taxon>Fungi</taxon>
        <taxon>Dikarya</taxon>
        <taxon>Basidiomycota</taxon>
        <taxon>Agaricomycotina</taxon>
        <taxon>Agaricomycetes</taxon>
        <taxon>Agaricomycetidae</taxon>
        <taxon>Atheliales</taxon>
        <taxon>Atheliaceae</taxon>
        <taxon>Athelia</taxon>
    </lineage>
</organism>
<dbReference type="GO" id="GO:0008270">
    <property type="term" value="F:zinc ion binding"/>
    <property type="evidence" value="ECO:0007669"/>
    <property type="project" value="UniProtKB-KW"/>
</dbReference>
<gene>
    <name evidence="6" type="ORF">FIBSPDRAFT_1037438</name>
</gene>
<evidence type="ECO:0000259" key="5">
    <source>
        <dbReference type="PROSITE" id="PS50865"/>
    </source>
</evidence>
<evidence type="ECO:0000313" key="7">
    <source>
        <dbReference type="Proteomes" id="UP000076532"/>
    </source>
</evidence>
<dbReference type="STRING" id="436010.A0A166U8S2"/>
<evidence type="ECO:0000256" key="1">
    <source>
        <dbReference type="ARBA" id="ARBA00022723"/>
    </source>
</evidence>
<dbReference type="InterPro" id="IPR002893">
    <property type="entry name" value="Znf_MYND"/>
</dbReference>
<keyword evidence="2 4" id="KW-0863">Zinc-finger</keyword>
<proteinExistence type="predicted"/>
<protein>
    <recommendedName>
        <fullName evidence="5">MYND-type domain-containing protein</fullName>
    </recommendedName>
</protein>
<dbReference type="SUPFAM" id="SSF144232">
    <property type="entry name" value="HIT/MYND zinc finger-like"/>
    <property type="match status" value="1"/>
</dbReference>
<evidence type="ECO:0000256" key="2">
    <source>
        <dbReference type="ARBA" id="ARBA00022771"/>
    </source>
</evidence>
<name>A0A166U8S2_9AGAM</name>
<dbReference type="Pfam" id="PF01753">
    <property type="entry name" value="zf-MYND"/>
    <property type="match status" value="1"/>
</dbReference>
<keyword evidence="3" id="KW-0862">Zinc</keyword>
<dbReference type="EMBL" id="KV417489">
    <property type="protein sequence ID" value="KZP31443.1"/>
    <property type="molecule type" value="Genomic_DNA"/>
</dbReference>
<dbReference type="OrthoDB" id="341421at2759"/>
<evidence type="ECO:0000256" key="3">
    <source>
        <dbReference type="ARBA" id="ARBA00022833"/>
    </source>
</evidence>
<evidence type="ECO:0000256" key="4">
    <source>
        <dbReference type="PROSITE-ProRule" id="PRU00134"/>
    </source>
</evidence>
<dbReference type="Gene3D" id="6.10.140.2220">
    <property type="match status" value="1"/>
</dbReference>
<feature type="domain" description="MYND-type" evidence="5">
    <location>
        <begin position="12"/>
        <end position="60"/>
    </location>
</feature>
<evidence type="ECO:0000313" key="6">
    <source>
        <dbReference type="EMBL" id="KZP31443.1"/>
    </source>
</evidence>
<dbReference type="InterPro" id="IPR058527">
    <property type="entry name" value="DUF8214"/>
</dbReference>
<dbReference type="Pfam" id="PF26646">
    <property type="entry name" value="DUF8214"/>
    <property type="match status" value="1"/>
</dbReference>
<dbReference type="Proteomes" id="UP000076532">
    <property type="component" value="Unassembled WGS sequence"/>
</dbReference>
<dbReference type="PROSITE" id="PS01360">
    <property type="entry name" value="ZF_MYND_1"/>
    <property type="match status" value="1"/>
</dbReference>
<keyword evidence="1" id="KW-0479">Metal-binding</keyword>
<sequence>MSAGAAHKNLILHDCSNPTCKFALTVQKVNSPKNCSRCRSARYCDTACQKAHWPAHKEFCNVWSATSADAGGEITVAEIKKKMGDLIWLVRGMPEYVDYLFKEYLYRKSQGLRGCMEFEFENAEGLLKAVEFIKKQPVTEKRLFCGMPGTPSYRLSDTSGNVPQEIKIRKVKPGQEMSFVKNVDDYMHFTENENRPNLQRSLDMAGDSKSLLVISVSVKLQGTYSSHQYDFLYSGLSFYPEIN</sequence>